<evidence type="ECO:0000313" key="3">
    <source>
        <dbReference type="EMBL" id="ECF4921419.1"/>
    </source>
</evidence>
<sequence length="282" mass="32486">MRRAKMNNPDKNKCIIVYSRHWSETFTIQGMYTLISPDTRVITCFSPDRLVESLSVYSTAPVILGILPHESIFLLSRLSPYLQQRHILLFGDEFNFVDRMAPFYFFKGDITFHAWKDKTIMKTRTILYDFLINKPLNRVPIQHIPVQPGVPDKDELIYHVNIYLCQMFLHHGVGENAGKVLLMLAYGFSTKEIARELGICTKTVSVYKYNGLALLGMETGSFNIYRGIIVRPVLQKYNYGEKSVKTGCSYNEKEINKSVIFHKEIKPITFPLSSNIAENDKI</sequence>
<dbReference type="EMBL" id="AAILJL010000001">
    <property type="protein sequence ID" value="ECF4921419.1"/>
    <property type="molecule type" value="Genomic_DNA"/>
</dbReference>
<dbReference type="Gene3D" id="1.10.10.10">
    <property type="entry name" value="Winged helix-like DNA-binding domain superfamily/Winged helix DNA-binding domain"/>
    <property type="match status" value="1"/>
</dbReference>
<organism evidence="3">
    <name type="scientific">Salmonella enterica subsp. arizonae</name>
    <dbReference type="NCBI Taxonomy" id="59203"/>
    <lineage>
        <taxon>Bacteria</taxon>
        <taxon>Pseudomonadati</taxon>
        <taxon>Pseudomonadota</taxon>
        <taxon>Gammaproteobacteria</taxon>
        <taxon>Enterobacterales</taxon>
        <taxon>Enterobacteriaceae</taxon>
        <taxon>Salmonella</taxon>
    </lineage>
</organism>
<keyword evidence="1" id="KW-0238">DNA-binding</keyword>
<name>A0A5Y2QG00_SALER</name>
<feature type="domain" description="HTH luxR-type" evidence="2">
    <location>
        <begin position="170"/>
        <end position="227"/>
    </location>
</feature>
<evidence type="ECO:0000259" key="2">
    <source>
        <dbReference type="SMART" id="SM00421"/>
    </source>
</evidence>
<comment type="caution">
    <text evidence="3">The sequence shown here is derived from an EMBL/GenBank/DDBJ whole genome shotgun (WGS) entry which is preliminary data.</text>
</comment>
<protein>
    <recommendedName>
        <fullName evidence="2">HTH luxR-type domain-containing protein</fullName>
    </recommendedName>
</protein>
<proteinExistence type="predicted"/>
<dbReference type="Pfam" id="PF00196">
    <property type="entry name" value="GerE"/>
    <property type="match status" value="1"/>
</dbReference>
<dbReference type="GO" id="GO:0006355">
    <property type="term" value="P:regulation of DNA-templated transcription"/>
    <property type="evidence" value="ECO:0007669"/>
    <property type="project" value="InterPro"/>
</dbReference>
<dbReference type="Proteomes" id="UP000839641">
    <property type="component" value="Unassembled WGS sequence"/>
</dbReference>
<reference evidence="3" key="1">
    <citation type="submission" date="2019-07" db="EMBL/GenBank/DDBJ databases">
        <authorList>
            <consortium name="GenomeTrakr network: Whole genome sequencing for foodborne pathogen traceback"/>
        </authorList>
    </citation>
    <scope>NUCLEOTIDE SEQUENCE [LARGE SCALE GENOMIC DNA]</scope>
    <source>
        <strain evidence="3">FDA00014297</strain>
    </source>
</reference>
<gene>
    <name evidence="3" type="ORF">FLP03_04015</name>
</gene>
<dbReference type="InterPro" id="IPR016032">
    <property type="entry name" value="Sig_transdc_resp-reg_C-effctor"/>
</dbReference>
<evidence type="ECO:0000256" key="1">
    <source>
        <dbReference type="ARBA" id="ARBA00023125"/>
    </source>
</evidence>
<dbReference type="InterPro" id="IPR036388">
    <property type="entry name" value="WH-like_DNA-bd_sf"/>
</dbReference>
<accession>A0A5Y2QG00</accession>
<dbReference type="GO" id="GO:0003677">
    <property type="term" value="F:DNA binding"/>
    <property type="evidence" value="ECO:0007669"/>
    <property type="project" value="UniProtKB-KW"/>
</dbReference>
<dbReference type="InterPro" id="IPR000792">
    <property type="entry name" value="Tscrpt_reg_LuxR_C"/>
</dbReference>
<dbReference type="SMART" id="SM00421">
    <property type="entry name" value="HTH_LUXR"/>
    <property type="match status" value="1"/>
</dbReference>
<dbReference type="AlphaFoldDB" id="A0A5Y2QG00"/>
<dbReference type="SUPFAM" id="SSF46894">
    <property type="entry name" value="C-terminal effector domain of the bipartite response regulators"/>
    <property type="match status" value="1"/>
</dbReference>